<evidence type="ECO:0000256" key="2">
    <source>
        <dbReference type="ARBA" id="ARBA00007524"/>
    </source>
</evidence>
<protein>
    <submittedName>
        <fullName evidence="7">TspO/MBR-related protein</fullName>
    </submittedName>
</protein>
<proteinExistence type="inferred from homology"/>
<feature type="transmembrane region" description="Helical" evidence="6">
    <location>
        <begin position="93"/>
        <end position="115"/>
    </location>
</feature>
<evidence type="ECO:0000256" key="6">
    <source>
        <dbReference type="SAM" id="Phobius"/>
    </source>
</evidence>
<dbReference type="EMBL" id="MU805941">
    <property type="protein sequence ID" value="KAJ3845157.1"/>
    <property type="molecule type" value="Genomic_DNA"/>
</dbReference>
<name>A0AA38UKK5_9AGAR</name>
<keyword evidence="4 6" id="KW-1133">Transmembrane helix</keyword>
<evidence type="ECO:0000256" key="4">
    <source>
        <dbReference type="ARBA" id="ARBA00022989"/>
    </source>
</evidence>
<accession>A0AA38UKK5</accession>
<dbReference type="PANTHER" id="PTHR10057">
    <property type="entry name" value="PERIPHERAL-TYPE BENZODIAZEPINE RECEPTOR"/>
    <property type="match status" value="1"/>
</dbReference>
<evidence type="ECO:0000256" key="1">
    <source>
        <dbReference type="ARBA" id="ARBA00004141"/>
    </source>
</evidence>
<dbReference type="GO" id="GO:0033013">
    <property type="term" value="P:tetrapyrrole metabolic process"/>
    <property type="evidence" value="ECO:0007669"/>
    <property type="project" value="UniProtKB-ARBA"/>
</dbReference>
<comment type="caution">
    <text evidence="7">The sequence shown here is derived from an EMBL/GenBank/DDBJ whole genome shotgun (WGS) entry which is preliminary data.</text>
</comment>
<keyword evidence="3 6" id="KW-0812">Transmembrane</keyword>
<keyword evidence="8" id="KW-1185">Reference proteome</keyword>
<feature type="transmembrane region" description="Helical" evidence="6">
    <location>
        <begin position="153"/>
        <end position="173"/>
    </location>
</feature>
<comment type="similarity">
    <text evidence="2">Belongs to the TspO/BZRP family.</text>
</comment>
<dbReference type="InterPro" id="IPR004307">
    <property type="entry name" value="TspO_MBR"/>
</dbReference>
<dbReference type="PIRSF" id="PIRSF005859">
    <property type="entry name" value="PBR"/>
    <property type="match status" value="1"/>
</dbReference>
<dbReference type="GO" id="GO:0005741">
    <property type="term" value="C:mitochondrial outer membrane"/>
    <property type="evidence" value="ECO:0007669"/>
    <property type="project" value="TreeGrafter"/>
</dbReference>
<evidence type="ECO:0000313" key="8">
    <source>
        <dbReference type="Proteomes" id="UP001163846"/>
    </source>
</evidence>
<dbReference type="Gene3D" id="1.20.1260.100">
    <property type="entry name" value="TspO/MBR protein"/>
    <property type="match status" value="1"/>
</dbReference>
<dbReference type="AlphaFoldDB" id="A0AA38UKK5"/>
<evidence type="ECO:0000256" key="5">
    <source>
        <dbReference type="ARBA" id="ARBA00023136"/>
    </source>
</evidence>
<feature type="transmembrane region" description="Helical" evidence="6">
    <location>
        <begin position="121"/>
        <end position="141"/>
    </location>
</feature>
<dbReference type="Proteomes" id="UP001163846">
    <property type="component" value="Unassembled WGS sequence"/>
</dbReference>
<gene>
    <name evidence="7" type="ORF">F5878DRAFT_600320</name>
</gene>
<sequence>MSSSFLPNVLLATLRTPVLAIGFPLAFGVLSGFPTAQVVRGPWYNSLRFPPGRPPKEVFPIVWPLLYISMGYASHISVKALDSSESPSTRTSLALGIALYYTQLAMNFAWTPLFFGLKRVGLALIDSVLMTGTTLYAARLLHGPTGSRTTYLLFPYCGWLCFAVYLNAGIWWLNRERTLKKEE</sequence>
<reference evidence="7" key="1">
    <citation type="submission" date="2022-08" db="EMBL/GenBank/DDBJ databases">
        <authorList>
            <consortium name="DOE Joint Genome Institute"/>
            <person name="Min B."/>
            <person name="Riley R."/>
            <person name="Sierra-Patev S."/>
            <person name="Naranjo-Ortiz M."/>
            <person name="Looney B."/>
            <person name="Konkel Z."/>
            <person name="Slot J.C."/>
            <person name="Sakamoto Y."/>
            <person name="Steenwyk J.L."/>
            <person name="Rokas A."/>
            <person name="Carro J."/>
            <person name="Camarero S."/>
            <person name="Ferreira P."/>
            <person name="Molpeceres G."/>
            <person name="Ruiz-Duenas F.J."/>
            <person name="Serrano A."/>
            <person name="Henrissat B."/>
            <person name="Drula E."/>
            <person name="Hughes K.W."/>
            <person name="Mata J.L."/>
            <person name="Ishikawa N.K."/>
            <person name="Vargas-Isla R."/>
            <person name="Ushijima S."/>
            <person name="Smith C.A."/>
            <person name="Ahrendt S."/>
            <person name="Andreopoulos W."/>
            <person name="He G."/>
            <person name="Labutti K."/>
            <person name="Lipzen A."/>
            <person name="Ng V."/>
            <person name="Sandor L."/>
            <person name="Barry K."/>
            <person name="Martinez A.T."/>
            <person name="Xiao Y."/>
            <person name="Gibbons J.G."/>
            <person name="Terashima K."/>
            <person name="Hibbett D.S."/>
            <person name="Grigoriev I.V."/>
        </authorList>
    </citation>
    <scope>NUCLEOTIDE SEQUENCE</scope>
    <source>
        <strain evidence="7">TFB9207</strain>
    </source>
</reference>
<organism evidence="7 8">
    <name type="scientific">Lentinula raphanica</name>
    <dbReference type="NCBI Taxonomy" id="153919"/>
    <lineage>
        <taxon>Eukaryota</taxon>
        <taxon>Fungi</taxon>
        <taxon>Dikarya</taxon>
        <taxon>Basidiomycota</taxon>
        <taxon>Agaricomycotina</taxon>
        <taxon>Agaricomycetes</taxon>
        <taxon>Agaricomycetidae</taxon>
        <taxon>Agaricales</taxon>
        <taxon>Marasmiineae</taxon>
        <taxon>Omphalotaceae</taxon>
        <taxon>Lentinula</taxon>
    </lineage>
</organism>
<evidence type="ECO:0000313" key="7">
    <source>
        <dbReference type="EMBL" id="KAJ3845157.1"/>
    </source>
</evidence>
<keyword evidence="5 6" id="KW-0472">Membrane</keyword>
<dbReference type="Pfam" id="PF03073">
    <property type="entry name" value="TspO_MBR"/>
    <property type="match status" value="1"/>
</dbReference>
<dbReference type="InterPro" id="IPR038330">
    <property type="entry name" value="TspO/MBR-related_sf"/>
</dbReference>
<dbReference type="PANTHER" id="PTHR10057:SF0">
    <property type="entry name" value="TRANSLOCATOR PROTEIN"/>
    <property type="match status" value="1"/>
</dbReference>
<feature type="transmembrane region" description="Helical" evidence="6">
    <location>
        <begin position="61"/>
        <end position="81"/>
    </location>
</feature>
<dbReference type="CDD" id="cd15904">
    <property type="entry name" value="TSPO_MBR"/>
    <property type="match status" value="1"/>
</dbReference>
<comment type="subcellular location">
    <subcellularLocation>
        <location evidence="1">Membrane</location>
        <topology evidence="1">Multi-pass membrane protein</topology>
    </subcellularLocation>
</comment>
<evidence type="ECO:0000256" key="3">
    <source>
        <dbReference type="ARBA" id="ARBA00022692"/>
    </source>
</evidence>
<dbReference type="FunFam" id="1.20.1260.100:FF:000001">
    <property type="entry name" value="translocator protein 2"/>
    <property type="match status" value="1"/>
</dbReference>